<keyword evidence="1" id="KW-0805">Transcription regulation</keyword>
<dbReference type="EMBL" id="FQWT01000009">
    <property type="protein sequence ID" value="SHH94467.1"/>
    <property type="molecule type" value="Genomic_DNA"/>
</dbReference>
<keyword evidence="2 5" id="KW-0238">DNA-binding</keyword>
<evidence type="ECO:0000313" key="5">
    <source>
        <dbReference type="EMBL" id="SHH94467.1"/>
    </source>
</evidence>
<dbReference type="STRING" id="421058.SAMN05421866_4364"/>
<sequence>MTLTLIKMSESINYINYSCYFTVFREGEQFSSYNSLCIVISGEMELNDGTHRQVFRSGDIYLVRKNQLLKFLKNPGEESEFKSLSMRFDDKMLEQLSEKEHFILQDRVKAPAFIELTTAHHLKYFMESLLQYQDLLENRSPELALLKQKEALILLFKHDPSLKNILYDISDPYKIDLEKFMLRNYHFNVKLDRFAYLTGRSLATFKRDFERIFGTAPRKWLLEKRLQEARYLLEKGNKASDIYLDLGFEDLSHFSFAFKKYYGLPPSRL</sequence>
<dbReference type="InterPro" id="IPR009057">
    <property type="entry name" value="Homeodomain-like_sf"/>
</dbReference>
<keyword evidence="3" id="KW-0804">Transcription</keyword>
<proteinExistence type="predicted"/>
<evidence type="ECO:0000313" key="6">
    <source>
        <dbReference type="Proteomes" id="UP000184047"/>
    </source>
</evidence>
<dbReference type="InterPro" id="IPR054015">
    <property type="entry name" value="ExsA-like_N"/>
</dbReference>
<dbReference type="eggNOG" id="COG2207">
    <property type="taxonomic scope" value="Bacteria"/>
</dbReference>
<gene>
    <name evidence="5" type="ORF">SAMN05421866_4364</name>
</gene>
<dbReference type="Proteomes" id="UP000184047">
    <property type="component" value="Unassembled WGS sequence"/>
</dbReference>
<evidence type="ECO:0000256" key="2">
    <source>
        <dbReference type="ARBA" id="ARBA00023125"/>
    </source>
</evidence>
<dbReference type="PANTHER" id="PTHR46796">
    <property type="entry name" value="HTH-TYPE TRANSCRIPTIONAL ACTIVATOR RHAS-RELATED"/>
    <property type="match status" value="1"/>
</dbReference>
<dbReference type="Pfam" id="PF12833">
    <property type="entry name" value="HTH_18"/>
    <property type="match status" value="1"/>
</dbReference>
<dbReference type="GO" id="GO:0003700">
    <property type="term" value="F:DNA-binding transcription factor activity"/>
    <property type="evidence" value="ECO:0007669"/>
    <property type="project" value="InterPro"/>
</dbReference>
<dbReference type="SMART" id="SM00342">
    <property type="entry name" value="HTH_ARAC"/>
    <property type="match status" value="1"/>
</dbReference>
<organism evidence="5 6">
    <name type="scientific">Chryseobacterium oranimense</name>
    <dbReference type="NCBI Taxonomy" id="421058"/>
    <lineage>
        <taxon>Bacteria</taxon>
        <taxon>Pseudomonadati</taxon>
        <taxon>Bacteroidota</taxon>
        <taxon>Flavobacteriia</taxon>
        <taxon>Flavobacteriales</taxon>
        <taxon>Weeksellaceae</taxon>
        <taxon>Chryseobacterium group</taxon>
        <taxon>Chryseobacterium</taxon>
    </lineage>
</organism>
<dbReference type="SUPFAM" id="SSF46689">
    <property type="entry name" value="Homeodomain-like"/>
    <property type="match status" value="1"/>
</dbReference>
<dbReference type="Pfam" id="PF22200">
    <property type="entry name" value="ExsA_N"/>
    <property type="match status" value="1"/>
</dbReference>
<reference evidence="6" key="1">
    <citation type="submission" date="2016-11" db="EMBL/GenBank/DDBJ databases">
        <authorList>
            <person name="Varghese N."/>
            <person name="Submissions S."/>
        </authorList>
    </citation>
    <scope>NUCLEOTIDE SEQUENCE [LARGE SCALE GENOMIC DNA]</scope>
    <source>
        <strain evidence="6">DSM 19055</strain>
    </source>
</reference>
<dbReference type="GO" id="GO:0043565">
    <property type="term" value="F:sequence-specific DNA binding"/>
    <property type="evidence" value="ECO:0007669"/>
    <property type="project" value="InterPro"/>
</dbReference>
<name>A0A1M5X3Q4_9FLAO</name>
<accession>A0A1M5X3Q4</accession>
<dbReference type="InterPro" id="IPR050204">
    <property type="entry name" value="AraC_XylS_family_regulators"/>
</dbReference>
<evidence type="ECO:0000256" key="3">
    <source>
        <dbReference type="ARBA" id="ARBA00023163"/>
    </source>
</evidence>
<dbReference type="InterPro" id="IPR018060">
    <property type="entry name" value="HTH_AraC"/>
</dbReference>
<feature type="domain" description="HTH araC/xylS-type" evidence="4">
    <location>
        <begin position="175"/>
        <end position="269"/>
    </location>
</feature>
<dbReference type="Gene3D" id="1.10.10.60">
    <property type="entry name" value="Homeodomain-like"/>
    <property type="match status" value="1"/>
</dbReference>
<protein>
    <submittedName>
        <fullName evidence="5">AraC-type DNA-binding protein</fullName>
    </submittedName>
</protein>
<evidence type="ECO:0000256" key="1">
    <source>
        <dbReference type="ARBA" id="ARBA00023015"/>
    </source>
</evidence>
<dbReference type="AlphaFoldDB" id="A0A1M5X3Q4"/>
<dbReference type="PROSITE" id="PS01124">
    <property type="entry name" value="HTH_ARAC_FAMILY_2"/>
    <property type="match status" value="1"/>
</dbReference>
<evidence type="ECO:0000259" key="4">
    <source>
        <dbReference type="PROSITE" id="PS01124"/>
    </source>
</evidence>
<keyword evidence="6" id="KW-1185">Reference proteome</keyword>